<dbReference type="SUPFAM" id="SSF53807">
    <property type="entry name" value="Helical backbone' metal receptor"/>
    <property type="match status" value="1"/>
</dbReference>
<dbReference type="RefSeq" id="WP_267535789.1">
    <property type="nucleotide sequence ID" value="NZ_JAPNKA010000001.1"/>
</dbReference>
<dbReference type="InterPro" id="IPR050492">
    <property type="entry name" value="Bact_metal-bind_prot9"/>
</dbReference>
<dbReference type="InterPro" id="IPR006127">
    <property type="entry name" value="ZnuA-like"/>
</dbReference>
<comment type="caution">
    <text evidence="2">The sequence shown here is derived from an EMBL/GenBank/DDBJ whole genome shotgun (WGS) entry which is preliminary data.</text>
</comment>
<accession>A0ABT4A5S1</accession>
<dbReference type="PANTHER" id="PTHR42953:SF2">
    <property type="entry name" value="ADHESION PROTEIN"/>
    <property type="match status" value="1"/>
</dbReference>
<feature type="signal peptide" evidence="1">
    <location>
        <begin position="1"/>
        <end position="24"/>
    </location>
</feature>
<dbReference type="Pfam" id="PF01297">
    <property type="entry name" value="ZnuA"/>
    <property type="match status" value="1"/>
</dbReference>
<evidence type="ECO:0000313" key="3">
    <source>
        <dbReference type="Proteomes" id="UP001207654"/>
    </source>
</evidence>
<keyword evidence="3" id="KW-1185">Reference proteome</keyword>
<reference evidence="2 3" key="1">
    <citation type="submission" date="2022-11" db="EMBL/GenBank/DDBJ databases">
        <title>Minimal conservation of predation-associated metabolite biosynthetic gene clusters underscores biosynthetic potential of Myxococcota including descriptions for ten novel species: Archangium lansinium sp. nov., Myxococcus landrumus sp. nov., Nannocystis bai.</title>
        <authorList>
            <person name="Ahearne A."/>
            <person name="Stevens C."/>
            <person name="Phillips K."/>
        </authorList>
    </citation>
    <scope>NUCLEOTIDE SEQUENCE [LARGE SCALE GENOMIC DNA]</scope>
    <source>
        <strain evidence="2 3">MIWBW</strain>
    </source>
</reference>
<dbReference type="EMBL" id="JAPNKA010000001">
    <property type="protein sequence ID" value="MCY1076931.1"/>
    <property type="molecule type" value="Genomic_DNA"/>
</dbReference>
<dbReference type="Proteomes" id="UP001207654">
    <property type="component" value="Unassembled WGS sequence"/>
</dbReference>
<evidence type="ECO:0000256" key="1">
    <source>
        <dbReference type="SAM" id="SignalP"/>
    </source>
</evidence>
<proteinExistence type="predicted"/>
<dbReference type="PANTHER" id="PTHR42953">
    <property type="entry name" value="HIGH-AFFINITY ZINC UPTAKE SYSTEM PROTEIN ZNUA-RELATED"/>
    <property type="match status" value="1"/>
</dbReference>
<protein>
    <submittedName>
        <fullName evidence="2">Metal ABC transporter substrate-binding protein</fullName>
    </submittedName>
</protein>
<evidence type="ECO:0000313" key="2">
    <source>
        <dbReference type="EMBL" id="MCY1076931.1"/>
    </source>
</evidence>
<feature type="chain" id="PRO_5046783447" evidence="1">
    <location>
        <begin position="25"/>
        <end position="307"/>
    </location>
</feature>
<gene>
    <name evidence="2" type="ORF">OV287_20840</name>
</gene>
<sequence length="307" mass="33108">MSPLRFFVALNAVLLGLLSLPARADLKVVTTLPDLAALAKAVGGEHVQVTALSLPTQDPHFVDARPSLALDVNRADLLIAIGLELEVGWLPALQNGARNTRILAGSPGYLEAAQFVRTLEVPATRVDRSQGDVHAGGNPHFLYDPRAAAAVAKGIAERMASLDQKHAADYRANLAKFTAELEKARTGWEQRLAGLKGAPVVAYHRTTAYLSDWLGFETIAYLEPKPGIPPNPAHVAQVLGQARQRKARFILQEDYYPTTTSKLVASKIPAPLVLFTSGTDFRGGQTYIQHLEDLVTKLENGLKGQGS</sequence>
<keyword evidence="1" id="KW-0732">Signal</keyword>
<name>A0ABT4A5S1_9BACT</name>
<organism evidence="2 3">
    <name type="scientific">Archangium lansingense</name>
    <dbReference type="NCBI Taxonomy" id="2995310"/>
    <lineage>
        <taxon>Bacteria</taxon>
        <taxon>Pseudomonadati</taxon>
        <taxon>Myxococcota</taxon>
        <taxon>Myxococcia</taxon>
        <taxon>Myxococcales</taxon>
        <taxon>Cystobacterineae</taxon>
        <taxon>Archangiaceae</taxon>
        <taxon>Archangium</taxon>
    </lineage>
</organism>
<dbReference type="Gene3D" id="3.40.50.1980">
    <property type="entry name" value="Nitrogenase molybdenum iron protein domain"/>
    <property type="match status" value="2"/>
</dbReference>